<gene>
    <name evidence="3" type="ORF">CC117_17640</name>
</gene>
<accession>A0A1S1QP51</accession>
<dbReference type="CDD" id="cd17557">
    <property type="entry name" value="REC_Rcp-like"/>
    <property type="match status" value="1"/>
</dbReference>
<dbReference type="PANTHER" id="PTHR44520">
    <property type="entry name" value="RESPONSE REGULATOR RCP1-RELATED"/>
    <property type="match status" value="1"/>
</dbReference>
<dbReference type="GO" id="GO:0000160">
    <property type="term" value="P:phosphorelay signal transduction system"/>
    <property type="evidence" value="ECO:0007669"/>
    <property type="project" value="InterPro"/>
</dbReference>
<dbReference type="Pfam" id="PF00072">
    <property type="entry name" value="Response_reg"/>
    <property type="match status" value="1"/>
</dbReference>
<organism evidence="3 4">
    <name type="scientific">Parafrankia colletiae</name>
    <dbReference type="NCBI Taxonomy" id="573497"/>
    <lineage>
        <taxon>Bacteria</taxon>
        <taxon>Bacillati</taxon>
        <taxon>Actinomycetota</taxon>
        <taxon>Actinomycetes</taxon>
        <taxon>Frankiales</taxon>
        <taxon>Frankiaceae</taxon>
        <taxon>Parafrankia</taxon>
    </lineage>
</organism>
<dbReference type="SUPFAM" id="SSF52172">
    <property type="entry name" value="CheY-like"/>
    <property type="match status" value="1"/>
</dbReference>
<sequence>MTAAAPSRPYDILLAEDDAGDALLVEEAFLSRGLGQLLHIVGDGVEALEYLRDPARRRPDLIILDLNMPRMDGRETLAAIKADSSLRTIPVVILTTSDAPDDVAGSYELHANAYVCKPTDLDAFLDTVHIIDDFYLGLVRLPRP</sequence>
<dbReference type="InterPro" id="IPR001789">
    <property type="entry name" value="Sig_transdc_resp-reg_receiver"/>
</dbReference>
<dbReference type="EMBL" id="MBLM01000116">
    <property type="protein sequence ID" value="OHV36503.1"/>
    <property type="molecule type" value="Genomic_DNA"/>
</dbReference>
<dbReference type="InterPro" id="IPR052893">
    <property type="entry name" value="TCS_response_regulator"/>
</dbReference>
<dbReference type="OrthoDB" id="9793549at2"/>
<reference evidence="4" key="1">
    <citation type="submission" date="2016-07" db="EMBL/GenBank/DDBJ databases">
        <title>Sequence Frankia sp. strain CcI1.17.</title>
        <authorList>
            <person name="Ghodhbane-Gtari F."/>
            <person name="Swanson E."/>
            <person name="Gueddou A."/>
            <person name="Morris K."/>
            <person name="Hezbri K."/>
            <person name="Ktari A."/>
            <person name="Nouioui I."/>
            <person name="Abebe-Akele F."/>
            <person name="Simpson S."/>
            <person name="Thomas K."/>
            <person name="Gtari M."/>
            <person name="Tisa L.S."/>
            <person name="Hurst S."/>
        </authorList>
    </citation>
    <scope>NUCLEOTIDE SEQUENCE [LARGE SCALE GENOMIC DNA]</scope>
    <source>
        <strain evidence="4">Cc1.17</strain>
    </source>
</reference>
<dbReference type="InterPro" id="IPR011006">
    <property type="entry name" value="CheY-like_superfamily"/>
</dbReference>
<dbReference type="AlphaFoldDB" id="A0A1S1QP51"/>
<dbReference type="Proteomes" id="UP000179627">
    <property type="component" value="Unassembled WGS sequence"/>
</dbReference>
<dbReference type="PROSITE" id="PS50110">
    <property type="entry name" value="RESPONSE_REGULATORY"/>
    <property type="match status" value="1"/>
</dbReference>
<protein>
    <submittedName>
        <fullName evidence="3">Two-component system response regulator</fullName>
    </submittedName>
</protein>
<comment type="caution">
    <text evidence="3">The sequence shown here is derived from an EMBL/GenBank/DDBJ whole genome shotgun (WGS) entry which is preliminary data.</text>
</comment>
<dbReference type="RefSeq" id="WP_071084786.1">
    <property type="nucleotide sequence ID" value="NZ_MBLM01000116.1"/>
</dbReference>
<evidence type="ECO:0000313" key="4">
    <source>
        <dbReference type="Proteomes" id="UP000179627"/>
    </source>
</evidence>
<evidence type="ECO:0000259" key="2">
    <source>
        <dbReference type="PROSITE" id="PS50110"/>
    </source>
</evidence>
<keyword evidence="1" id="KW-0597">Phosphoprotein</keyword>
<proteinExistence type="predicted"/>
<name>A0A1S1QP51_9ACTN</name>
<dbReference type="Gene3D" id="3.40.50.2300">
    <property type="match status" value="1"/>
</dbReference>
<keyword evidence="4" id="KW-1185">Reference proteome</keyword>
<evidence type="ECO:0000313" key="3">
    <source>
        <dbReference type="EMBL" id="OHV36503.1"/>
    </source>
</evidence>
<dbReference type="PANTHER" id="PTHR44520:SF2">
    <property type="entry name" value="RESPONSE REGULATOR RCP1"/>
    <property type="match status" value="1"/>
</dbReference>
<feature type="modified residue" description="4-aspartylphosphate" evidence="1">
    <location>
        <position position="65"/>
    </location>
</feature>
<evidence type="ECO:0000256" key="1">
    <source>
        <dbReference type="PROSITE-ProRule" id="PRU00169"/>
    </source>
</evidence>
<dbReference type="SMART" id="SM00448">
    <property type="entry name" value="REC"/>
    <property type="match status" value="1"/>
</dbReference>
<feature type="domain" description="Response regulatory" evidence="2">
    <location>
        <begin position="11"/>
        <end position="132"/>
    </location>
</feature>